<organism evidence="2 3">
    <name type="scientific">Merismopedia glauca CCAP 1448/3</name>
    <dbReference type="NCBI Taxonomy" id="1296344"/>
    <lineage>
        <taxon>Bacteria</taxon>
        <taxon>Bacillati</taxon>
        <taxon>Cyanobacteriota</taxon>
        <taxon>Cyanophyceae</taxon>
        <taxon>Synechococcales</taxon>
        <taxon>Merismopediaceae</taxon>
        <taxon>Merismopedia</taxon>
    </lineage>
</organism>
<feature type="domain" description="ChrR-like cupin" evidence="1">
    <location>
        <begin position="14"/>
        <end position="111"/>
    </location>
</feature>
<dbReference type="InterPro" id="IPR014710">
    <property type="entry name" value="RmlC-like_jellyroll"/>
</dbReference>
<dbReference type="AlphaFoldDB" id="A0A2T1C5T3"/>
<dbReference type="SUPFAM" id="SSF51182">
    <property type="entry name" value="RmlC-like cupins"/>
    <property type="match status" value="2"/>
</dbReference>
<gene>
    <name evidence="2" type="ORF">C7B64_07745</name>
</gene>
<evidence type="ECO:0000259" key="1">
    <source>
        <dbReference type="Pfam" id="PF12973"/>
    </source>
</evidence>
<dbReference type="InterPro" id="IPR011051">
    <property type="entry name" value="RmlC_Cupin_sf"/>
</dbReference>
<sequence length="225" mass="25129">MLINSDFLLRASLTPDLYQWVESPQPGVERVMLDRFGGESCRATSIVKYAEGSHFPTHLHPGGEEILVLSGTFCEGDQKYPEGWYLRNPPGSKHQSSSSTGTVIFVKLWQMGENDTGRVRINTKDPSEWINWGTHEVCPLYSSETECVWLERIRPKTKLSTKEFDGCEILVLEGEVTIDGLQYPVGSWVRLPIGDIPDIQANDSRACIYIKTGHLGQAVSQSVSV</sequence>
<dbReference type="Proteomes" id="UP000238762">
    <property type="component" value="Unassembled WGS sequence"/>
</dbReference>
<protein>
    <submittedName>
        <fullName evidence="2">Anti-sigma factor</fullName>
    </submittedName>
</protein>
<dbReference type="Gene3D" id="2.60.120.10">
    <property type="entry name" value="Jelly Rolls"/>
    <property type="match status" value="1"/>
</dbReference>
<dbReference type="InterPro" id="IPR025979">
    <property type="entry name" value="ChrR-like_cupin_dom"/>
</dbReference>
<accession>A0A2T1C5T3</accession>
<dbReference type="EMBL" id="PVWJ01000028">
    <property type="protein sequence ID" value="PSB03621.1"/>
    <property type="molecule type" value="Genomic_DNA"/>
</dbReference>
<proteinExistence type="predicted"/>
<evidence type="ECO:0000313" key="2">
    <source>
        <dbReference type="EMBL" id="PSB03621.1"/>
    </source>
</evidence>
<keyword evidence="3" id="KW-1185">Reference proteome</keyword>
<comment type="caution">
    <text evidence="2">The sequence shown here is derived from an EMBL/GenBank/DDBJ whole genome shotgun (WGS) entry which is preliminary data.</text>
</comment>
<dbReference type="OrthoDB" id="9801227at2"/>
<dbReference type="RefSeq" id="WP_106288064.1">
    <property type="nucleotide sequence ID" value="NZ_CAWNTC010000249.1"/>
</dbReference>
<dbReference type="Pfam" id="PF12973">
    <property type="entry name" value="Cupin_7"/>
    <property type="match status" value="1"/>
</dbReference>
<name>A0A2T1C5T3_9CYAN</name>
<dbReference type="CDD" id="cd20303">
    <property type="entry name" value="cupin_ChrR_1"/>
    <property type="match status" value="1"/>
</dbReference>
<evidence type="ECO:0000313" key="3">
    <source>
        <dbReference type="Proteomes" id="UP000238762"/>
    </source>
</evidence>
<reference evidence="2 3" key="2">
    <citation type="submission" date="2018-03" db="EMBL/GenBank/DDBJ databases">
        <title>The ancient ancestry and fast evolution of plastids.</title>
        <authorList>
            <person name="Moore K.R."/>
            <person name="Magnabosco C."/>
            <person name="Momper L."/>
            <person name="Gold D.A."/>
            <person name="Bosak T."/>
            <person name="Fournier G.P."/>
        </authorList>
    </citation>
    <scope>NUCLEOTIDE SEQUENCE [LARGE SCALE GENOMIC DNA]</scope>
    <source>
        <strain evidence="2 3">CCAP 1448/3</strain>
    </source>
</reference>
<reference evidence="2 3" key="1">
    <citation type="submission" date="2018-02" db="EMBL/GenBank/DDBJ databases">
        <authorList>
            <person name="Cohen D.B."/>
            <person name="Kent A.D."/>
        </authorList>
    </citation>
    <scope>NUCLEOTIDE SEQUENCE [LARGE SCALE GENOMIC DNA]</scope>
    <source>
        <strain evidence="2 3">CCAP 1448/3</strain>
    </source>
</reference>